<protein>
    <submittedName>
        <fullName evidence="4">Myb-like DNA-binding domain-containing protein</fullName>
    </submittedName>
</protein>
<feature type="compositionally biased region" description="Low complexity" evidence="1">
    <location>
        <begin position="101"/>
        <end position="119"/>
    </location>
</feature>
<dbReference type="InterPro" id="IPR053095">
    <property type="entry name" value="Actin-binding/GATA_Znf"/>
</dbReference>
<name>A0ABR2UT36_9PEZI</name>
<dbReference type="InterPro" id="IPR009057">
    <property type="entry name" value="Homeodomain-like_sf"/>
</dbReference>
<dbReference type="Gene3D" id="1.10.10.60">
    <property type="entry name" value="Homeodomain-like"/>
    <property type="match status" value="1"/>
</dbReference>
<feature type="region of interest" description="Disordered" evidence="1">
    <location>
        <begin position="264"/>
        <end position="288"/>
    </location>
</feature>
<feature type="region of interest" description="Disordered" evidence="1">
    <location>
        <begin position="78"/>
        <end position="155"/>
    </location>
</feature>
<feature type="region of interest" description="Disordered" evidence="1">
    <location>
        <begin position="302"/>
        <end position="371"/>
    </location>
</feature>
<keyword evidence="5" id="KW-1185">Reference proteome</keyword>
<proteinExistence type="predicted"/>
<dbReference type="InterPro" id="IPR017930">
    <property type="entry name" value="Myb_dom"/>
</dbReference>
<evidence type="ECO:0000259" key="3">
    <source>
        <dbReference type="PROSITE" id="PS51294"/>
    </source>
</evidence>
<feature type="compositionally biased region" description="Pro residues" evidence="1">
    <location>
        <begin position="308"/>
        <end position="326"/>
    </location>
</feature>
<dbReference type="SMART" id="SM00717">
    <property type="entry name" value="SANT"/>
    <property type="match status" value="1"/>
</dbReference>
<sequence length="452" mass="48330">MGKSPKGVPKFLLSSTPAPPRSSGVCVGASACVRTRGMGLEIPIFTVLLGNCCPSAPQLLRGRHTDTVDIASLLKAPDSNESSVSPAPQHNHPASAPPPAVATTTAAAPAGPPLYAAPTSRLGATPGPPSLVFSGKRRMAPHASESPAKKQTKWSPDEDALIIELRGSGMKWEDISKRLTGRSSISCRLHYQNYLEKRSVWDDEKKTKLARLYDRLKPEMWAKVADEMGIPWRAVEAMHWQLGEQEMARRAGVVPFSLNATLAENSQHQQQGHARPSPRGHAHSRSQGSMFRDAIDPSWAYGRNVVPTLPPGPPPGRPLGPVPPRKSPGASPHMPIHFEHGESPAYSHSGGPLAPIQSQSSQSRPGVLPGLAELTTGVSPYSTPAYSIGVPTVSPAQSTTASPGPFLPAMAYPPLEPAGSKRRRSPDLGSQDPNRRRHLDSSLEQAIPRHMP</sequence>
<dbReference type="PROSITE" id="PS51257">
    <property type="entry name" value="PROKAR_LIPOPROTEIN"/>
    <property type="match status" value="1"/>
</dbReference>
<gene>
    <name evidence="4" type="ORF">SUNI508_08645</name>
</gene>
<dbReference type="CDD" id="cd00167">
    <property type="entry name" value="SANT"/>
    <property type="match status" value="1"/>
</dbReference>
<evidence type="ECO:0000256" key="1">
    <source>
        <dbReference type="SAM" id="MobiDB-lite"/>
    </source>
</evidence>
<dbReference type="PANTHER" id="PTHR23246:SF24">
    <property type="entry name" value="MYB DNA-BINDING DOMAIN-CONTAINING PROTEIN"/>
    <property type="match status" value="1"/>
</dbReference>
<feature type="domain" description="Myb-like" evidence="2">
    <location>
        <begin position="146"/>
        <end position="195"/>
    </location>
</feature>
<accession>A0ABR2UT36</accession>
<feature type="region of interest" description="Disordered" evidence="1">
    <location>
        <begin position="1"/>
        <end position="23"/>
    </location>
</feature>
<dbReference type="PANTHER" id="PTHR23246">
    <property type="entry name" value="NEW-GLUE PROTEIN"/>
    <property type="match status" value="1"/>
</dbReference>
<dbReference type="PROSITE" id="PS51294">
    <property type="entry name" value="HTH_MYB"/>
    <property type="match status" value="1"/>
</dbReference>
<dbReference type="SUPFAM" id="SSF46689">
    <property type="entry name" value="Homeodomain-like"/>
    <property type="match status" value="1"/>
</dbReference>
<dbReference type="Proteomes" id="UP001408356">
    <property type="component" value="Unassembled WGS sequence"/>
</dbReference>
<feature type="region of interest" description="Disordered" evidence="1">
    <location>
        <begin position="390"/>
        <end position="452"/>
    </location>
</feature>
<evidence type="ECO:0000313" key="4">
    <source>
        <dbReference type="EMBL" id="KAK9417494.1"/>
    </source>
</evidence>
<dbReference type="EMBL" id="JARVKF010000397">
    <property type="protein sequence ID" value="KAK9417494.1"/>
    <property type="molecule type" value="Genomic_DNA"/>
</dbReference>
<dbReference type="PROSITE" id="PS50090">
    <property type="entry name" value="MYB_LIKE"/>
    <property type="match status" value="1"/>
</dbReference>
<feature type="domain" description="HTH myb-type" evidence="3">
    <location>
        <begin position="146"/>
        <end position="199"/>
    </location>
</feature>
<dbReference type="Pfam" id="PF00249">
    <property type="entry name" value="Myb_DNA-binding"/>
    <property type="match status" value="1"/>
</dbReference>
<reference evidence="4 5" key="1">
    <citation type="journal article" date="2024" name="J. Plant Pathol.">
        <title>Sequence and assembly of the genome of Seiridium unicorne, isolate CBS 538.82, causal agent of cypress canker disease.</title>
        <authorList>
            <person name="Scali E."/>
            <person name="Rocca G.D."/>
            <person name="Danti R."/>
            <person name="Garbelotto M."/>
            <person name="Barberini S."/>
            <person name="Baroncelli R."/>
            <person name="Emiliani G."/>
        </authorList>
    </citation>
    <scope>NUCLEOTIDE SEQUENCE [LARGE SCALE GENOMIC DNA]</scope>
    <source>
        <strain evidence="4 5">BM-138-508</strain>
    </source>
</reference>
<dbReference type="InterPro" id="IPR001005">
    <property type="entry name" value="SANT/Myb"/>
</dbReference>
<organism evidence="4 5">
    <name type="scientific">Seiridium unicorne</name>
    <dbReference type="NCBI Taxonomy" id="138068"/>
    <lineage>
        <taxon>Eukaryota</taxon>
        <taxon>Fungi</taxon>
        <taxon>Dikarya</taxon>
        <taxon>Ascomycota</taxon>
        <taxon>Pezizomycotina</taxon>
        <taxon>Sordariomycetes</taxon>
        <taxon>Xylariomycetidae</taxon>
        <taxon>Amphisphaeriales</taxon>
        <taxon>Sporocadaceae</taxon>
        <taxon>Seiridium</taxon>
    </lineage>
</organism>
<evidence type="ECO:0000313" key="5">
    <source>
        <dbReference type="Proteomes" id="UP001408356"/>
    </source>
</evidence>
<comment type="caution">
    <text evidence="4">The sequence shown here is derived from an EMBL/GenBank/DDBJ whole genome shotgun (WGS) entry which is preliminary data.</text>
</comment>
<evidence type="ECO:0000259" key="2">
    <source>
        <dbReference type="PROSITE" id="PS50090"/>
    </source>
</evidence>